<organism evidence="4 5">
    <name type="scientific">Aquatica leii</name>
    <dbReference type="NCBI Taxonomy" id="1421715"/>
    <lineage>
        <taxon>Eukaryota</taxon>
        <taxon>Metazoa</taxon>
        <taxon>Ecdysozoa</taxon>
        <taxon>Arthropoda</taxon>
        <taxon>Hexapoda</taxon>
        <taxon>Insecta</taxon>
        <taxon>Pterygota</taxon>
        <taxon>Neoptera</taxon>
        <taxon>Endopterygota</taxon>
        <taxon>Coleoptera</taxon>
        <taxon>Polyphaga</taxon>
        <taxon>Elateriformia</taxon>
        <taxon>Elateroidea</taxon>
        <taxon>Lampyridae</taxon>
        <taxon>Luciolinae</taxon>
        <taxon>Aquatica</taxon>
    </lineage>
</organism>
<dbReference type="AlphaFoldDB" id="A0AAN7Q5H4"/>
<gene>
    <name evidence="4" type="ORF">RN001_008906</name>
</gene>
<evidence type="ECO:0000313" key="4">
    <source>
        <dbReference type="EMBL" id="KAK4880760.1"/>
    </source>
</evidence>
<dbReference type="SUPFAM" id="SSF48403">
    <property type="entry name" value="Ankyrin repeat"/>
    <property type="match status" value="1"/>
</dbReference>
<dbReference type="InterPro" id="IPR036770">
    <property type="entry name" value="Ankyrin_rpt-contain_sf"/>
</dbReference>
<dbReference type="Pfam" id="PF00023">
    <property type="entry name" value="Ank"/>
    <property type="match status" value="1"/>
</dbReference>
<keyword evidence="1" id="KW-0677">Repeat</keyword>
<proteinExistence type="predicted"/>
<protein>
    <recommendedName>
        <fullName evidence="6">Ankyrin repeat domain-containing protein 39</fullName>
    </recommendedName>
</protein>
<dbReference type="Proteomes" id="UP001353858">
    <property type="component" value="Unassembled WGS sequence"/>
</dbReference>
<sequence length="180" mass="19779">MSNCDHYDEQHQHICQGHMPTSSVCQTIDELDFERGIWYAAQNDDLDRVQKLIAKGTDVDSRDSAGYTSLHYAARNGCLQVCKLLLKNGANINAATKSGCATALHRACTAGQMPIVQLLLSNNVDGLIKDADGKTALHRAAESKHIEICKVISSAYPELKDMVDAKGKLPKDYVQMDNLF</sequence>
<evidence type="ECO:0000256" key="2">
    <source>
        <dbReference type="ARBA" id="ARBA00023043"/>
    </source>
</evidence>
<dbReference type="PANTHER" id="PTHR24171">
    <property type="entry name" value="ANKYRIN REPEAT DOMAIN-CONTAINING PROTEIN 39-RELATED"/>
    <property type="match status" value="1"/>
</dbReference>
<evidence type="ECO:0000256" key="3">
    <source>
        <dbReference type="PROSITE-ProRule" id="PRU00023"/>
    </source>
</evidence>
<evidence type="ECO:0008006" key="6">
    <source>
        <dbReference type="Google" id="ProtNLM"/>
    </source>
</evidence>
<feature type="repeat" description="ANK" evidence="3">
    <location>
        <begin position="99"/>
        <end position="131"/>
    </location>
</feature>
<dbReference type="PROSITE" id="PS50088">
    <property type="entry name" value="ANK_REPEAT"/>
    <property type="match status" value="2"/>
</dbReference>
<accession>A0AAN7Q5H4</accession>
<dbReference type="PANTHER" id="PTHR24171:SF9">
    <property type="entry name" value="ANKYRIN REPEAT DOMAIN-CONTAINING PROTEIN 39"/>
    <property type="match status" value="1"/>
</dbReference>
<keyword evidence="5" id="KW-1185">Reference proteome</keyword>
<feature type="repeat" description="ANK" evidence="3">
    <location>
        <begin position="65"/>
        <end position="97"/>
    </location>
</feature>
<evidence type="ECO:0000256" key="1">
    <source>
        <dbReference type="ARBA" id="ARBA00022737"/>
    </source>
</evidence>
<dbReference type="InterPro" id="IPR002110">
    <property type="entry name" value="Ankyrin_rpt"/>
</dbReference>
<keyword evidence="2 3" id="KW-0040">ANK repeat</keyword>
<name>A0AAN7Q5H4_9COLE</name>
<dbReference type="EMBL" id="JARPUR010000003">
    <property type="protein sequence ID" value="KAK4880760.1"/>
    <property type="molecule type" value="Genomic_DNA"/>
</dbReference>
<dbReference type="Pfam" id="PF12796">
    <property type="entry name" value="Ank_2"/>
    <property type="match status" value="1"/>
</dbReference>
<dbReference type="Gene3D" id="1.25.40.20">
    <property type="entry name" value="Ankyrin repeat-containing domain"/>
    <property type="match status" value="1"/>
</dbReference>
<dbReference type="SMART" id="SM00248">
    <property type="entry name" value="ANK"/>
    <property type="match status" value="4"/>
</dbReference>
<reference evidence="5" key="1">
    <citation type="submission" date="2023-01" db="EMBL/GenBank/DDBJ databases">
        <title>Key to firefly adult light organ development and bioluminescence: homeobox transcription factors regulate luciferase expression and transportation to peroxisome.</title>
        <authorList>
            <person name="Fu X."/>
        </authorList>
    </citation>
    <scope>NUCLEOTIDE SEQUENCE [LARGE SCALE GENOMIC DNA]</scope>
</reference>
<comment type="caution">
    <text evidence="4">The sequence shown here is derived from an EMBL/GenBank/DDBJ whole genome shotgun (WGS) entry which is preliminary data.</text>
</comment>
<dbReference type="PROSITE" id="PS50297">
    <property type="entry name" value="ANK_REP_REGION"/>
    <property type="match status" value="1"/>
</dbReference>
<evidence type="ECO:0000313" key="5">
    <source>
        <dbReference type="Proteomes" id="UP001353858"/>
    </source>
</evidence>